<keyword evidence="13" id="KW-1185">Reference proteome</keyword>
<keyword evidence="12" id="KW-0645">Protease</keyword>
<evidence type="ECO:0000256" key="7">
    <source>
        <dbReference type="ARBA" id="ARBA00026057"/>
    </source>
</evidence>
<dbReference type="GO" id="GO:0006508">
    <property type="term" value="P:proteolysis"/>
    <property type="evidence" value="ECO:0007669"/>
    <property type="project" value="UniProtKB-KW"/>
</dbReference>
<feature type="domain" description="Clp R" evidence="11">
    <location>
        <begin position="3"/>
        <end position="144"/>
    </location>
</feature>
<dbReference type="InterPro" id="IPR001270">
    <property type="entry name" value="ClpA/B"/>
</dbReference>
<dbReference type="FunFam" id="3.40.50.300:FF:000010">
    <property type="entry name" value="Chaperone clpB 1, putative"/>
    <property type="match status" value="1"/>
</dbReference>
<evidence type="ECO:0000256" key="9">
    <source>
        <dbReference type="RuleBase" id="RU004432"/>
    </source>
</evidence>
<dbReference type="GO" id="GO:0008233">
    <property type="term" value="F:peptidase activity"/>
    <property type="evidence" value="ECO:0007669"/>
    <property type="project" value="UniProtKB-KW"/>
</dbReference>
<dbReference type="GO" id="GO:0016887">
    <property type="term" value="F:ATP hydrolysis activity"/>
    <property type="evidence" value="ECO:0007669"/>
    <property type="project" value="InterPro"/>
</dbReference>
<keyword evidence="3 8" id="KW-0677">Repeat</keyword>
<dbReference type="Pfam" id="PF02861">
    <property type="entry name" value="Clp_N"/>
    <property type="match status" value="1"/>
</dbReference>
<dbReference type="Pfam" id="PF10431">
    <property type="entry name" value="ClpB_D2-small"/>
    <property type="match status" value="1"/>
</dbReference>
<dbReference type="PROSITE" id="PS00871">
    <property type="entry name" value="CLPAB_2"/>
    <property type="match status" value="1"/>
</dbReference>
<evidence type="ECO:0000256" key="1">
    <source>
        <dbReference type="ARBA" id="ARBA00008675"/>
    </source>
</evidence>
<dbReference type="Proteomes" id="UP000011058">
    <property type="component" value="Chromosome"/>
</dbReference>
<dbReference type="Gene3D" id="3.40.50.300">
    <property type="entry name" value="P-loop containing nucleotide triphosphate hydrolases"/>
    <property type="match status" value="3"/>
</dbReference>
<dbReference type="PROSITE" id="PS51903">
    <property type="entry name" value="CLP_R"/>
    <property type="match status" value="1"/>
</dbReference>
<dbReference type="OrthoDB" id="9803641at2"/>
<dbReference type="SMART" id="SM01086">
    <property type="entry name" value="ClpB_D2-small"/>
    <property type="match status" value="1"/>
</dbReference>
<evidence type="ECO:0000259" key="11">
    <source>
        <dbReference type="PROSITE" id="PS51903"/>
    </source>
</evidence>
<dbReference type="EMBL" id="HE796683">
    <property type="protein sequence ID" value="CCG99347.1"/>
    <property type="molecule type" value="Genomic_DNA"/>
</dbReference>
<dbReference type="Gene3D" id="1.10.8.60">
    <property type="match status" value="1"/>
</dbReference>
<keyword evidence="4 9" id="KW-0547">Nucleotide-binding</keyword>
<dbReference type="GO" id="GO:0034605">
    <property type="term" value="P:cellular response to heat"/>
    <property type="evidence" value="ECO:0007669"/>
    <property type="project" value="TreeGrafter"/>
</dbReference>
<dbReference type="SMART" id="SM00382">
    <property type="entry name" value="AAA"/>
    <property type="match status" value="2"/>
</dbReference>
<dbReference type="FunFam" id="3.40.50.300:FF:000025">
    <property type="entry name" value="ATP-dependent Clp protease subunit"/>
    <property type="match status" value="1"/>
</dbReference>
<evidence type="ECO:0000313" key="13">
    <source>
        <dbReference type="Proteomes" id="UP000011058"/>
    </source>
</evidence>
<proteinExistence type="inferred from homology"/>
<dbReference type="GO" id="GO:0005737">
    <property type="term" value="C:cytoplasm"/>
    <property type="evidence" value="ECO:0007669"/>
    <property type="project" value="TreeGrafter"/>
</dbReference>
<dbReference type="InterPro" id="IPR004176">
    <property type="entry name" value="Clp_R_N"/>
</dbReference>
<dbReference type="CDD" id="cd19499">
    <property type="entry name" value="RecA-like_ClpB_Hsp104-like"/>
    <property type="match status" value="1"/>
</dbReference>
<protein>
    <recommendedName>
        <fullName evidence="2">Chaperone protein ClpB</fullName>
    </recommendedName>
</protein>
<feature type="coiled-coil region" evidence="10">
    <location>
        <begin position="412"/>
        <end position="439"/>
    </location>
</feature>
<organism evidence="12 13">
    <name type="scientific">Fibrella aestuarina BUZ 2</name>
    <dbReference type="NCBI Taxonomy" id="1166018"/>
    <lineage>
        <taxon>Bacteria</taxon>
        <taxon>Pseudomonadati</taxon>
        <taxon>Bacteroidota</taxon>
        <taxon>Cytophagia</taxon>
        <taxon>Cytophagales</taxon>
        <taxon>Spirosomataceae</taxon>
        <taxon>Fibrella</taxon>
    </lineage>
</organism>
<reference evidence="12 13" key="1">
    <citation type="journal article" date="2012" name="J. Bacteriol.">
        <title>Genome Sequence of Fibrella aestuarina BUZ 2T, a Filamentous Marine Bacterium.</title>
        <authorList>
            <person name="Filippini M."/>
            <person name="Qi W."/>
            <person name="Blom J."/>
            <person name="Goesmann A."/>
            <person name="Smits T.H."/>
            <person name="Bagheri H.C."/>
        </authorList>
    </citation>
    <scope>NUCLEOTIDE SEQUENCE [LARGE SCALE GENOMIC DNA]</scope>
    <source>
        <strain evidence="13">BUZ 2T</strain>
    </source>
</reference>
<evidence type="ECO:0000256" key="8">
    <source>
        <dbReference type="PROSITE-ProRule" id="PRU01251"/>
    </source>
</evidence>
<keyword evidence="6 9" id="KW-0143">Chaperone</keyword>
<sequence>MKFDFCTYKAQEMIRQAAQLAKQGGQQAIEAGHLLKAILQHDTETCTFLFDKCGARLPLLSEKLDAVMKLYPRVTGGDPFIGLDASNAIRRARGLLTEFNDEFVSVELLLLGLLEGNDLAAKFMHEAGLRSNAVKEAIKSLRGPAKTVQSASADKSYQALLRYGINLTERAQQGGIDPVVGRDEEVRRLLQILSRRGKNNPVLVGEPGVGKTAIVEGLARRIVQGDVPAVLADKTIVSLDMGLLMAGASYKGEFEERLKAVVQEVAASNGSVILFIDEIHTLVGTGSGNNSALDAANLLKPALARGELRTIGATTLDEYQKYIEKDKALERRFQPVRVNEPDIDDAISILRGVKEKFELHHGVLIQDDAIIAAVELSARYINDRYLPDKAIDLIDEAGAKLRIETEALPQELDALNRRIVKLEIEREAIRREKKTQKEKVLTDTLADLTAQRDERLGQWEREKQTLLSIRNLKSLLDQYRTDVEQSERQANYARLAELRYQLIPDAETRLRQLTAEALAAPLINEEVTPAEIAAIVTRWTGIPASRMLQTEQQKLQDLDSELAQRVAGQPAAIRSVANAVRRSRTGLQDPKRPIGSFLFLGPTGVGKTELAKALGEALFNNEQSLVRIDMSEYQERQTVSRLIGAAPGLVGYDEAGQLTEAVRRKPYSIVLLDEIEKAHPDVWNILLQILDDGRLTDNKGRVVDFKNTIVIMTANLGSAIIRANALQPATDERALRQAVVQELQTVMRPEFINRIDEIVLFNPLSESVIEQILAGQLKQLQHRLEQQELHLTVSPEAYQKLAAEGYDPAFGARPLKRVVQQRVIDPLAHLLVAGNVPADRMVSLYVDVDDELSVR</sequence>
<accession>I0K5E4</accession>
<dbReference type="InterPro" id="IPR018368">
    <property type="entry name" value="ClpA/B_CS1"/>
</dbReference>
<evidence type="ECO:0000256" key="10">
    <source>
        <dbReference type="SAM" id="Coils"/>
    </source>
</evidence>
<gene>
    <name evidence="12" type="primary">clpB</name>
    <name evidence="12" type="ORF">FAES_1337</name>
</gene>
<dbReference type="FunFam" id="3.40.50.300:FF:000120">
    <property type="entry name" value="ATP-dependent chaperone ClpB"/>
    <property type="match status" value="1"/>
</dbReference>
<dbReference type="InterPro" id="IPR003959">
    <property type="entry name" value="ATPase_AAA_core"/>
</dbReference>
<dbReference type="STRING" id="1166018.FAES_1337"/>
<dbReference type="PRINTS" id="PR00300">
    <property type="entry name" value="CLPPROTEASEA"/>
</dbReference>
<evidence type="ECO:0000256" key="2">
    <source>
        <dbReference type="ARBA" id="ARBA00017574"/>
    </source>
</evidence>
<dbReference type="InterPro" id="IPR041546">
    <property type="entry name" value="ClpA/ClpB_AAA_lid"/>
</dbReference>
<dbReference type="GO" id="GO:0005524">
    <property type="term" value="F:ATP binding"/>
    <property type="evidence" value="ECO:0007669"/>
    <property type="project" value="UniProtKB-KW"/>
</dbReference>
<evidence type="ECO:0000256" key="5">
    <source>
        <dbReference type="ARBA" id="ARBA00022840"/>
    </source>
</evidence>
<dbReference type="CDD" id="cd00009">
    <property type="entry name" value="AAA"/>
    <property type="match status" value="1"/>
</dbReference>
<dbReference type="InterPro" id="IPR003593">
    <property type="entry name" value="AAA+_ATPase"/>
</dbReference>
<dbReference type="eggNOG" id="COG0542">
    <property type="taxonomic scope" value="Bacteria"/>
</dbReference>
<dbReference type="RefSeq" id="WP_015330446.1">
    <property type="nucleotide sequence ID" value="NC_020054.1"/>
</dbReference>
<comment type="similarity">
    <text evidence="1 9">Belongs to the ClpA/ClpB family.</text>
</comment>
<dbReference type="AlphaFoldDB" id="I0K5E4"/>
<evidence type="ECO:0000256" key="4">
    <source>
        <dbReference type="ARBA" id="ARBA00022741"/>
    </source>
</evidence>
<dbReference type="PANTHER" id="PTHR11638">
    <property type="entry name" value="ATP-DEPENDENT CLP PROTEASE"/>
    <property type="match status" value="1"/>
</dbReference>
<evidence type="ECO:0000256" key="6">
    <source>
        <dbReference type="ARBA" id="ARBA00023186"/>
    </source>
</evidence>
<dbReference type="PATRIC" id="fig|1166018.3.peg.3067"/>
<dbReference type="InterPro" id="IPR036628">
    <property type="entry name" value="Clp_N_dom_sf"/>
</dbReference>
<keyword evidence="10" id="KW-0175">Coiled coil</keyword>
<evidence type="ECO:0000313" key="12">
    <source>
        <dbReference type="EMBL" id="CCG99347.1"/>
    </source>
</evidence>
<dbReference type="PANTHER" id="PTHR11638:SF18">
    <property type="entry name" value="HEAT SHOCK PROTEIN 104"/>
    <property type="match status" value="1"/>
</dbReference>
<dbReference type="InterPro" id="IPR027417">
    <property type="entry name" value="P-loop_NTPase"/>
</dbReference>
<dbReference type="Pfam" id="PF07724">
    <property type="entry name" value="AAA_2"/>
    <property type="match status" value="1"/>
</dbReference>
<keyword evidence="12" id="KW-0378">Hydrolase</keyword>
<dbReference type="Gene3D" id="1.10.1780.10">
    <property type="entry name" value="Clp, N-terminal domain"/>
    <property type="match status" value="1"/>
</dbReference>
<dbReference type="PROSITE" id="PS00870">
    <property type="entry name" value="CLPAB_1"/>
    <property type="match status" value="1"/>
</dbReference>
<evidence type="ECO:0000256" key="3">
    <source>
        <dbReference type="ARBA" id="ARBA00022737"/>
    </source>
</evidence>
<comment type="subunit">
    <text evidence="7">Homohexamer. The oligomerization is ATP-dependent.</text>
</comment>
<dbReference type="Pfam" id="PF00004">
    <property type="entry name" value="AAA"/>
    <property type="match status" value="1"/>
</dbReference>
<name>I0K5E4_9BACT</name>
<dbReference type="SUPFAM" id="SSF52540">
    <property type="entry name" value="P-loop containing nucleoside triphosphate hydrolases"/>
    <property type="match status" value="2"/>
</dbReference>
<dbReference type="InterPro" id="IPR050130">
    <property type="entry name" value="ClpA_ClpB"/>
</dbReference>
<dbReference type="HOGENOM" id="CLU_005070_4_0_10"/>
<dbReference type="Pfam" id="PF17871">
    <property type="entry name" value="AAA_lid_9"/>
    <property type="match status" value="1"/>
</dbReference>
<dbReference type="InterPro" id="IPR028299">
    <property type="entry name" value="ClpA/B_CS2"/>
</dbReference>
<dbReference type="KEGG" id="fae:FAES_1337"/>
<dbReference type="SUPFAM" id="SSF81923">
    <property type="entry name" value="Double Clp-N motif"/>
    <property type="match status" value="1"/>
</dbReference>
<keyword evidence="5 9" id="KW-0067">ATP-binding</keyword>
<dbReference type="InterPro" id="IPR019489">
    <property type="entry name" value="Clp_ATPase_C"/>
</dbReference>